<dbReference type="InterPro" id="IPR037460">
    <property type="entry name" value="SEST-like"/>
</dbReference>
<dbReference type="Pfam" id="PF13472">
    <property type="entry name" value="Lipase_GDSL_2"/>
    <property type="match status" value="1"/>
</dbReference>
<feature type="disulfide bond" evidence="2">
    <location>
        <begin position="181"/>
        <end position="229"/>
    </location>
</feature>
<accession>A0A2W5WSU2</accession>
<dbReference type="RefSeq" id="WP_304282295.1">
    <property type="nucleotide sequence ID" value="NZ_QFQZ01000102.1"/>
</dbReference>
<protein>
    <submittedName>
        <fullName evidence="5">SGNH/GDSL hydrolase family protein</fullName>
    </submittedName>
</protein>
<feature type="domain" description="SGNH hydrolase-type esterase" evidence="4">
    <location>
        <begin position="29"/>
        <end position="252"/>
    </location>
</feature>
<evidence type="ECO:0000256" key="1">
    <source>
        <dbReference type="PIRSR" id="PIRSR637460-1"/>
    </source>
</evidence>
<dbReference type="Proteomes" id="UP000249393">
    <property type="component" value="Unassembled WGS sequence"/>
</dbReference>
<feature type="chain" id="PRO_5016127564" evidence="3">
    <location>
        <begin position="20"/>
        <end position="266"/>
    </location>
</feature>
<dbReference type="InterPro" id="IPR036514">
    <property type="entry name" value="SGNH_hydro_sf"/>
</dbReference>
<reference evidence="5 6" key="1">
    <citation type="submission" date="2017-08" db="EMBL/GenBank/DDBJ databases">
        <title>Infants hospitalized years apart are colonized by the same room-sourced microbial strains.</title>
        <authorList>
            <person name="Brooks B."/>
            <person name="Olm M.R."/>
            <person name="Firek B.A."/>
            <person name="Baker R."/>
            <person name="Thomas B.C."/>
            <person name="Morowitz M.J."/>
            <person name="Banfield J.F."/>
        </authorList>
    </citation>
    <scope>NUCLEOTIDE SEQUENCE [LARGE SCALE GENOMIC DNA]</scope>
    <source>
        <strain evidence="5">S2_003_000_R2_4</strain>
    </source>
</reference>
<feature type="active site" description="Nucleophile" evidence="1">
    <location>
        <position position="33"/>
    </location>
</feature>
<keyword evidence="5" id="KW-0378">Hydrolase</keyword>
<dbReference type="PANTHER" id="PTHR37981">
    <property type="entry name" value="LIPASE 2"/>
    <property type="match status" value="1"/>
</dbReference>
<dbReference type="GO" id="GO:0004806">
    <property type="term" value="F:triacylglycerol lipase activity"/>
    <property type="evidence" value="ECO:0007669"/>
    <property type="project" value="TreeGrafter"/>
</dbReference>
<keyword evidence="2" id="KW-1015">Disulfide bond</keyword>
<gene>
    <name evidence="5" type="ORF">DI526_20885</name>
</gene>
<organism evidence="5 6">
    <name type="scientific">Caulobacter segnis</name>
    <dbReference type="NCBI Taxonomy" id="88688"/>
    <lineage>
        <taxon>Bacteria</taxon>
        <taxon>Pseudomonadati</taxon>
        <taxon>Pseudomonadota</taxon>
        <taxon>Alphaproteobacteria</taxon>
        <taxon>Caulobacterales</taxon>
        <taxon>Caulobacteraceae</taxon>
        <taxon>Caulobacter</taxon>
    </lineage>
</organism>
<feature type="active site" evidence="1">
    <location>
        <position position="247"/>
    </location>
</feature>
<feature type="signal peptide" evidence="3">
    <location>
        <begin position="1"/>
        <end position="19"/>
    </location>
</feature>
<dbReference type="AlphaFoldDB" id="A0A2W5WSU2"/>
<proteinExistence type="predicted"/>
<keyword evidence="3" id="KW-0732">Signal</keyword>
<dbReference type="SUPFAM" id="SSF52266">
    <property type="entry name" value="SGNH hydrolase"/>
    <property type="match status" value="1"/>
</dbReference>
<evidence type="ECO:0000256" key="3">
    <source>
        <dbReference type="SAM" id="SignalP"/>
    </source>
</evidence>
<dbReference type="InterPro" id="IPR013830">
    <property type="entry name" value="SGNH_hydro"/>
</dbReference>
<evidence type="ECO:0000313" key="5">
    <source>
        <dbReference type="EMBL" id="PZR31014.1"/>
    </source>
</evidence>
<evidence type="ECO:0000313" key="6">
    <source>
        <dbReference type="Proteomes" id="UP000249393"/>
    </source>
</evidence>
<dbReference type="PANTHER" id="PTHR37981:SF1">
    <property type="entry name" value="SGNH HYDROLASE-TYPE ESTERASE DOMAIN-CONTAINING PROTEIN"/>
    <property type="match status" value="1"/>
</dbReference>
<evidence type="ECO:0000256" key="2">
    <source>
        <dbReference type="PIRSR" id="PIRSR637460-2"/>
    </source>
</evidence>
<evidence type="ECO:0000259" key="4">
    <source>
        <dbReference type="Pfam" id="PF13472"/>
    </source>
</evidence>
<comment type="caution">
    <text evidence="5">The sequence shown here is derived from an EMBL/GenBank/DDBJ whole genome shotgun (WGS) entry which is preliminary data.</text>
</comment>
<dbReference type="GO" id="GO:0019433">
    <property type="term" value="P:triglyceride catabolic process"/>
    <property type="evidence" value="ECO:0007669"/>
    <property type="project" value="TreeGrafter"/>
</dbReference>
<dbReference type="CDD" id="cd01823">
    <property type="entry name" value="SEST_like"/>
    <property type="match status" value="1"/>
</dbReference>
<feature type="disulfide bond" evidence="2">
    <location>
        <begin position="51"/>
        <end position="75"/>
    </location>
</feature>
<dbReference type="Gene3D" id="3.40.50.1110">
    <property type="entry name" value="SGNH hydrolase"/>
    <property type="match status" value="1"/>
</dbReference>
<dbReference type="EMBL" id="QFQZ01000102">
    <property type="protein sequence ID" value="PZR31014.1"/>
    <property type="molecule type" value="Genomic_DNA"/>
</dbReference>
<name>A0A2W5WSU2_9CAUL</name>
<feature type="disulfide bond" evidence="2">
    <location>
        <begin position="124"/>
        <end position="132"/>
    </location>
</feature>
<sequence length="266" mass="27070">MRLILAALALFAAAATAHAETAAAARYVAMGSSFAAGPGITPYETSAPARCARSTRNYAHQLAARRGLALVDVSCSGATTAALLRPWGELPAQIDAVDSATRLVTLTIGGNDIGYIGGLFGASCRALGEAKCQPETTPSEADYAALKAAMTELARAIRARAPQAGIVFVEYPAVLPPSGACAATPLSDAAADAARAKAERLRAITREAAQAGDATVLAVSDLSKGHDACAAKPWMNGYPAPGAAPYHPNLAAMTAIAEALDKTLPR</sequence>